<protein>
    <submittedName>
        <fullName evidence="1">Uncharacterized protein</fullName>
    </submittedName>
</protein>
<accession>A0A6S6QZG5</accession>
<dbReference type="AlphaFoldDB" id="A0A6S6QZG5"/>
<dbReference type="EMBL" id="AP023367">
    <property type="protein sequence ID" value="BCJ94459.1"/>
    <property type="molecule type" value="Genomic_DNA"/>
</dbReference>
<gene>
    <name evidence="1" type="ORF">acsn021_20280</name>
</gene>
<evidence type="ECO:0000313" key="2">
    <source>
        <dbReference type="Proteomes" id="UP000515561"/>
    </source>
</evidence>
<dbReference type="KEGG" id="acel:acsn021_20280"/>
<reference evidence="1 2" key="1">
    <citation type="journal article" date="2016" name="Int. J. Syst. Evol. Microbiol.">
        <title>Descriptions of Anaerotaenia torta gen. nov., sp. nov. and Anaerocolumna cellulosilytica gen. nov., sp. nov. isolated from a methanogenic reactor of cattle waste.</title>
        <authorList>
            <person name="Uek A."/>
            <person name="Ohtaki Y."/>
            <person name="Kaku N."/>
            <person name="Ueki K."/>
        </authorList>
    </citation>
    <scope>NUCLEOTIDE SEQUENCE [LARGE SCALE GENOMIC DNA]</scope>
    <source>
        <strain evidence="1 2">SN021</strain>
    </source>
</reference>
<keyword evidence="2" id="KW-1185">Reference proteome</keyword>
<evidence type="ECO:0000313" key="1">
    <source>
        <dbReference type="EMBL" id="BCJ94459.1"/>
    </source>
</evidence>
<dbReference type="RefSeq" id="WP_184093309.1">
    <property type="nucleotide sequence ID" value="NZ_AP023367.1"/>
</dbReference>
<name>A0A6S6QZG5_9FIRM</name>
<proteinExistence type="predicted"/>
<dbReference type="Proteomes" id="UP000515561">
    <property type="component" value="Chromosome"/>
</dbReference>
<organism evidence="1 2">
    <name type="scientific">Anaerocolumna cellulosilytica</name>
    <dbReference type="NCBI Taxonomy" id="433286"/>
    <lineage>
        <taxon>Bacteria</taxon>
        <taxon>Bacillati</taxon>
        <taxon>Bacillota</taxon>
        <taxon>Clostridia</taxon>
        <taxon>Lachnospirales</taxon>
        <taxon>Lachnospiraceae</taxon>
        <taxon>Anaerocolumna</taxon>
    </lineage>
</organism>
<sequence length="137" mass="15676">MKQNKIIWVVLEVIVLAIILLLGFTVLNTEYLFAWLAHNWAFYMLLGFIALSFLLLNKQYVSLCMTAGIITGIFIGNYLGRFIKGVNVSKIVEDMNTEEIYRLRHNPGFEIWIGIILIFIVIGSIIQITISKKHVNS</sequence>